<evidence type="ECO:0000256" key="1">
    <source>
        <dbReference type="SAM" id="Phobius"/>
    </source>
</evidence>
<dbReference type="EMBL" id="QXGF01000921">
    <property type="protein sequence ID" value="KAE8934295.1"/>
    <property type="molecule type" value="Genomic_DNA"/>
</dbReference>
<keyword evidence="1" id="KW-0812">Transmembrane</keyword>
<gene>
    <name evidence="3" type="ORF">PF007_g14679</name>
    <name evidence="2" type="ORF">PF009_g15719</name>
</gene>
<keyword evidence="1" id="KW-0472">Membrane</keyword>
<evidence type="ECO:0000313" key="5">
    <source>
        <dbReference type="Proteomes" id="UP000441208"/>
    </source>
</evidence>
<protein>
    <submittedName>
        <fullName evidence="3">Uncharacterized protein</fullName>
    </submittedName>
</protein>
<feature type="transmembrane region" description="Helical" evidence="1">
    <location>
        <begin position="54"/>
        <end position="73"/>
    </location>
</feature>
<organism evidence="3 5">
    <name type="scientific">Phytophthora fragariae</name>
    <dbReference type="NCBI Taxonomy" id="53985"/>
    <lineage>
        <taxon>Eukaryota</taxon>
        <taxon>Sar</taxon>
        <taxon>Stramenopiles</taxon>
        <taxon>Oomycota</taxon>
        <taxon>Peronosporomycetes</taxon>
        <taxon>Peronosporales</taxon>
        <taxon>Peronosporaceae</taxon>
        <taxon>Phytophthora</taxon>
    </lineage>
</organism>
<reference evidence="4 5" key="1">
    <citation type="submission" date="2018-08" db="EMBL/GenBank/DDBJ databases">
        <title>Genomic investigation of the strawberry pathogen Phytophthora fragariae indicates pathogenicity is determined by transcriptional variation in three key races.</title>
        <authorList>
            <person name="Adams T.M."/>
            <person name="Armitage A.D."/>
            <person name="Sobczyk M.K."/>
            <person name="Bates H.J."/>
            <person name="Dunwell J.M."/>
            <person name="Nellist C.F."/>
            <person name="Harrison R.J."/>
        </authorList>
    </citation>
    <scope>NUCLEOTIDE SEQUENCE [LARGE SCALE GENOMIC DNA]</scope>
    <source>
        <strain evidence="3 5">NOV-71</strain>
        <strain evidence="2 4">NOV-9</strain>
    </source>
</reference>
<dbReference type="Proteomes" id="UP000429523">
    <property type="component" value="Unassembled WGS sequence"/>
</dbReference>
<dbReference type="AlphaFoldDB" id="A0A6A3RS79"/>
<evidence type="ECO:0000313" key="2">
    <source>
        <dbReference type="EMBL" id="KAE8934295.1"/>
    </source>
</evidence>
<sequence length="76" mass="8215">MCPRSSRLTAKTHLHVITLRFLATLRGCSSHVLCPLSDSSSASMAARHLSQCLLARACLYVVGIKMSVMVITLPTT</sequence>
<evidence type="ECO:0000313" key="4">
    <source>
        <dbReference type="Proteomes" id="UP000429523"/>
    </source>
</evidence>
<dbReference type="EMBL" id="QXFZ01000865">
    <property type="protein sequence ID" value="KAE9102680.1"/>
    <property type="molecule type" value="Genomic_DNA"/>
</dbReference>
<keyword evidence="1" id="KW-1133">Transmembrane helix</keyword>
<comment type="caution">
    <text evidence="3">The sequence shown here is derived from an EMBL/GenBank/DDBJ whole genome shotgun (WGS) entry which is preliminary data.</text>
</comment>
<accession>A0A6A3RS79</accession>
<name>A0A6A3RS79_9STRA</name>
<dbReference type="Proteomes" id="UP000441208">
    <property type="component" value="Unassembled WGS sequence"/>
</dbReference>
<evidence type="ECO:0000313" key="3">
    <source>
        <dbReference type="EMBL" id="KAE9102680.1"/>
    </source>
</evidence>
<proteinExistence type="predicted"/>